<dbReference type="RefSeq" id="XP_001027642.2">
    <property type="nucleotide sequence ID" value="XM_001027642.2"/>
</dbReference>
<dbReference type="HOGENOM" id="CLU_669955_0_0_1"/>
<dbReference type="AlphaFoldDB" id="Q24I38"/>
<dbReference type="GeneID" id="7823941"/>
<dbReference type="InterPro" id="IPR032675">
    <property type="entry name" value="LRR_dom_sf"/>
</dbReference>
<name>Q24I38_TETTS</name>
<proteinExistence type="predicted"/>
<dbReference type="SUPFAM" id="SSF52047">
    <property type="entry name" value="RNI-like"/>
    <property type="match status" value="1"/>
</dbReference>
<evidence type="ECO:0000313" key="2">
    <source>
        <dbReference type="Proteomes" id="UP000009168"/>
    </source>
</evidence>
<accession>Q24I38</accession>
<reference evidence="2" key="1">
    <citation type="journal article" date="2006" name="PLoS Biol.">
        <title>Macronuclear genome sequence of the ciliate Tetrahymena thermophila, a model eukaryote.</title>
        <authorList>
            <person name="Eisen J.A."/>
            <person name="Coyne R.S."/>
            <person name="Wu M."/>
            <person name="Wu D."/>
            <person name="Thiagarajan M."/>
            <person name="Wortman J.R."/>
            <person name="Badger J.H."/>
            <person name="Ren Q."/>
            <person name="Amedeo P."/>
            <person name="Jones K.M."/>
            <person name="Tallon L.J."/>
            <person name="Delcher A.L."/>
            <person name="Salzberg S.L."/>
            <person name="Silva J.C."/>
            <person name="Haas B.J."/>
            <person name="Majoros W.H."/>
            <person name="Farzad M."/>
            <person name="Carlton J.M."/>
            <person name="Smith R.K. Jr."/>
            <person name="Garg J."/>
            <person name="Pearlman R.E."/>
            <person name="Karrer K.M."/>
            <person name="Sun L."/>
            <person name="Manning G."/>
            <person name="Elde N.C."/>
            <person name="Turkewitz A.P."/>
            <person name="Asai D.J."/>
            <person name="Wilkes D.E."/>
            <person name="Wang Y."/>
            <person name="Cai H."/>
            <person name="Collins K."/>
            <person name="Stewart B.A."/>
            <person name="Lee S.R."/>
            <person name="Wilamowska K."/>
            <person name="Weinberg Z."/>
            <person name="Ruzzo W.L."/>
            <person name="Wloga D."/>
            <person name="Gaertig J."/>
            <person name="Frankel J."/>
            <person name="Tsao C.-C."/>
            <person name="Gorovsky M.A."/>
            <person name="Keeling P.J."/>
            <person name="Waller R.F."/>
            <person name="Patron N.J."/>
            <person name="Cherry J.M."/>
            <person name="Stover N.A."/>
            <person name="Krieger C.J."/>
            <person name="del Toro C."/>
            <person name="Ryder H.F."/>
            <person name="Williamson S.C."/>
            <person name="Barbeau R.A."/>
            <person name="Hamilton E.P."/>
            <person name="Orias E."/>
        </authorList>
    </citation>
    <scope>NUCLEOTIDE SEQUENCE [LARGE SCALE GENOMIC DNA]</scope>
    <source>
        <strain evidence="2">SB210</strain>
    </source>
</reference>
<evidence type="ECO:0008006" key="3">
    <source>
        <dbReference type="Google" id="ProtNLM"/>
    </source>
</evidence>
<dbReference type="Gene3D" id="3.80.10.10">
    <property type="entry name" value="Ribonuclease Inhibitor"/>
    <property type="match status" value="1"/>
</dbReference>
<dbReference type="Proteomes" id="UP000009168">
    <property type="component" value="Unassembled WGS sequence"/>
</dbReference>
<gene>
    <name evidence="1" type="ORF">TTHERM_00569380</name>
</gene>
<protein>
    <recommendedName>
        <fullName evidence="3">Kinase domain protein</fullName>
    </recommendedName>
</protein>
<dbReference type="KEGG" id="tet:TTHERM_00569380"/>
<sequence length="457" mass="54248">MFQIYDSNYGFRKINSDQNNSVLKNVKKQADFLQQNALYIDLSSHHQQNVEIINRMFQEISYQSFYLIRLQLILNKVAYELRLFKLMSQLRCIEQVDIICIDENSLDLAFLILEAISHRNIRELAFNIESIYTDQPAYHIKILRALQNMEQLEYLMLSFNENEQVPQLKPLKLINSVKNFKLKGGRKIYDYYLTLFPKLETIQLKPDKIQFKFSNNLVNQLENLQELTIQSINFVRLNNLINLQKLTITEKFTGFTYFDDFKYLQNLKKLIILPQLSQIDVKWLNLIPFFPKGCLVEIKTLYYSELLPLGQNTNILLKISQLHICANDSPQIVQSYKNWGGIRYLQNLISLEQDICHGEKFSDHEITKFVENLTQCEQLTFLRIKFFSQNLRNSCLIPSQIQKELALKTDIIFLETDLKFNKQFHQLLYQKQAAFLIIIIYKKLIQKYYSIPFQHEL</sequence>
<dbReference type="InParanoid" id="Q24I38"/>
<evidence type="ECO:0000313" key="1">
    <source>
        <dbReference type="EMBL" id="EAS07400.2"/>
    </source>
</evidence>
<organism evidence="1 2">
    <name type="scientific">Tetrahymena thermophila (strain SB210)</name>
    <dbReference type="NCBI Taxonomy" id="312017"/>
    <lineage>
        <taxon>Eukaryota</taxon>
        <taxon>Sar</taxon>
        <taxon>Alveolata</taxon>
        <taxon>Ciliophora</taxon>
        <taxon>Intramacronucleata</taxon>
        <taxon>Oligohymenophorea</taxon>
        <taxon>Hymenostomatida</taxon>
        <taxon>Tetrahymenina</taxon>
        <taxon>Tetrahymenidae</taxon>
        <taxon>Tetrahymena</taxon>
    </lineage>
</organism>
<keyword evidence="2" id="KW-1185">Reference proteome</keyword>
<dbReference type="EMBL" id="GG662498">
    <property type="protein sequence ID" value="EAS07400.2"/>
    <property type="molecule type" value="Genomic_DNA"/>
</dbReference>